<name>A0AAN6RWQ2_9PEZI</name>
<evidence type="ECO:0000256" key="4">
    <source>
        <dbReference type="SAM" id="MobiDB-lite"/>
    </source>
</evidence>
<dbReference type="Pfam" id="PF00134">
    <property type="entry name" value="Cyclin_N"/>
    <property type="match status" value="1"/>
</dbReference>
<dbReference type="Proteomes" id="UP001303889">
    <property type="component" value="Unassembled WGS sequence"/>
</dbReference>
<dbReference type="CDD" id="cd20513">
    <property type="entry name" value="CYCLIN_CCNC_rpt1"/>
    <property type="match status" value="1"/>
</dbReference>
<dbReference type="AlphaFoldDB" id="A0AAN6RWQ2"/>
<evidence type="ECO:0000256" key="2">
    <source>
        <dbReference type="ARBA" id="ARBA00014912"/>
    </source>
</evidence>
<comment type="caution">
    <text evidence="6">The sequence shown here is derived from an EMBL/GenBank/DDBJ whole genome shotgun (WGS) entry which is preliminary data.</text>
</comment>
<reference evidence="6" key="1">
    <citation type="journal article" date="2023" name="Mol. Phylogenet. Evol.">
        <title>Genome-scale phylogeny and comparative genomics of the fungal order Sordariales.</title>
        <authorList>
            <person name="Hensen N."/>
            <person name="Bonometti L."/>
            <person name="Westerberg I."/>
            <person name="Brannstrom I.O."/>
            <person name="Guillou S."/>
            <person name="Cros-Aarteil S."/>
            <person name="Calhoun S."/>
            <person name="Haridas S."/>
            <person name="Kuo A."/>
            <person name="Mondo S."/>
            <person name="Pangilinan J."/>
            <person name="Riley R."/>
            <person name="LaButti K."/>
            <person name="Andreopoulos B."/>
            <person name="Lipzen A."/>
            <person name="Chen C."/>
            <person name="Yan M."/>
            <person name="Daum C."/>
            <person name="Ng V."/>
            <person name="Clum A."/>
            <person name="Steindorff A."/>
            <person name="Ohm R.A."/>
            <person name="Martin F."/>
            <person name="Silar P."/>
            <person name="Natvig D.O."/>
            <person name="Lalanne C."/>
            <person name="Gautier V."/>
            <person name="Ament-Velasquez S.L."/>
            <person name="Kruys A."/>
            <person name="Hutchinson M.I."/>
            <person name="Powell A.J."/>
            <person name="Barry K."/>
            <person name="Miller A.N."/>
            <person name="Grigoriev I.V."/>
            <person name="Debuchy R."/>
            <person name="Gladieux P."/>
            <person name="Hiltunen Thoren M."/>
            <person name="Johannesson H."/>
        </authorList>
    </citation>
    <scope>NUCLEOTIDE SEQUENCE</scope>
    <source>
        <strain evidence="6">CBS 103.79</strain>
    </source>
</reference>
<dbReference type="GO" id="GO:0016538">
    <property type="term" value="F:cyclin-dependent protein serine/threonine kinase regulator activity"/>
    <property type="evidence" value="ECO:0007669"/>
    <property type="project" value="InterPro"/>
</dbReference>
<dbReference type="CDD" id="cd20546">
    <property type="entry name" value="CYCLIN_SpCG1C_ScCTK2-like_rpt2"/>
    <property type="match status" value="1"/>
</dbReference>
<reference evidence="6" key="2">
    <citation type="submission" date="2023-05" db="EMBL/GenBank/DDBJ databases">
        <authorList>
            <consortium name="Lawrence Berkeley National Laboratory"/>
            <person name="Steindorff A."/>
            <person name="Hensen N."/>
            <person name="Bonometti L."/>
            <person name="Westerberg I."/>
            <person name="Brannstrom I.O."/>
            <person name="Guillou S."/>
            <person name="Cros-Aarteil S."/>
            <person name="Calhoun S."/>
            <person name="Haridas S."/>
            <person name="Kuo A."/>
            <person name="Mondo S."/>
            <person name="Pangilinan J."/>
            <person name="Riley R."/>
            <person name="Labutti K."/>
            <person name="Andreopoulos B."/>
            <person name="Lipzen A."/>
            <person name="Chen C."/>
            <person name="Yanf M."/>
            <person name="Daum C."/>
            <person name="Ng V."/>
            <person name="Clum A."/>
            <person name="Ohm R."/>
            <person name="Martin F."/>
            <person name="Silar P."/>
            <person name="Natvig D."/>
            <person name="Lalanne C."/>
            <person name="Gautier V."/>
            <person name="Ament-Velasquez S.L."/>
            <person name="Kruys A."/>
            <person name="Hutchinson M.I."/>
            <person name="Powell A.J."/>
            <person name="Barry K."/>
            <person name="Miller A.N."/>
            <person name="Grigoriev I.V."/>
            <person name="Debuchy R."/>
            <person name="Gladieux P."/>
            <person name="Thoren M.H."/>
            <person name="Johannesson H."/>
        </authorList>
    </citation>
    <scope>NUCLEOTIDE SEQUENCE</scope>
    <source>
        <strain evidence="6">CBS 103.79</strain>
    </source>
</reference>
<proteinExistence type="inferred from homology"/>
<dbReference type="SUPFAM" id="SSF47954">
    <property type="entry name" value="Cyclin-like"/>
    <property type="match status" value="2"/>
</dbReference>
<keyword evidence="3" id="KW-0195">Cyclin</keyword>
<dbReference type="InterPro" id="IPR043198">
    <property type="entry name" value="Cyclin/Ssn8"/>
</dbReference>
<sequence>MAANYWESTQRKHWQFSKDDLAALRQRLDDEDPTLVHMFPLPQLRHLNIYFNQQINRLGKRLGVRQQAMATAQVYLKRFYAHVPIRQTNPYLVITTALYLACKMEECPQHIRMLTQEARSLWPSDLHGHDAPRVGECEFSLISEMHSQLIVHQPYRTLLSVQDEFSLTHDEMSLAWTVINDHYMTDLPLLHPPHVVALTAILLALVLRPTNSAAANSAAAGGGGGVNAGAAAAAAAAASAGGVAMAATALAQAQAQARAAALAAGAGMTGTPGFGSQGSQSQQHMGYSQGNSQADGQAPEPKKATDPRLAKVQRFAAWLAESSIDVEAMIDCTQELISFYDCYEQYNDKHTREQITRFIKARNLDK</sequence>
<keyword evidence="7" id="KW-1185">Reference proteome</keyword>
<dbReference type="EMBL" id="MU855377">
    <property type="protein sequence ID" value="KAK3904941.1"/>
    <property type="molecule type" value="Genomic_DNA"/>
</dbReference>
<comment type="similarity">
    <text evidence="1">Belongs to the cyclin family. Cyclin C subfamily.</text>
</comment>
<evidence type="ECO:0000259" key="5">
    <source>
        <dbReference type="SMART" id="SM00385"/>
    </source>
</evidence>
<dbReference type="GO" id="GO:0006357">
    <property type="term" value="P:regulation of transcription by RNA polymerase II"/>
    <property type="evidence" value="ECO:0007669"/>
    <property type="project" value="InterPro"/>
</dbReference>
<dbReference type="Gene3D" id="1.10.472.10">
    <property type="entry name" value="Cyclin-like"/>
    <property type="match status" value="2"/>
</dbReference>
<feature type="region of interest" description="Disordered" evidence="4">
    <location>
        <begin position="272"/>
        <end position="307"/>
    </location>
</feature>
<dbReference type="InterPro" id="IPR036915">
    <property type="entry name" value="Cyclin-like_sf"/>
</dbReference>
<protein>
    <recommendedName>
        <fullName evidence="2">RNA polymerase II holoenzyme cyclin-like subunit</fullName>
    </recommendedName>
</protein>
<feature type="domain" description="Cyclin-like" evidence="5">
    <location>
        <begin position="53"/>
        <end position="143"/>
    </location>
</feature>
<evidence type="ECO:0000313" key="7">
    <source>
        <dbReference type="Proteomes" id="UP001303889"/>
    </source>
</evidence>
<dbReference type="PIRSF" id="PIRSF028758">
    <property type="entry name" value="Cyclin, C/H/G types"/>
    <property type="match status" value="1"/>
</dbReference>
<feature type="compositionally biased region" description="Low complexity" evidence="4">
    <location>
        <begin position="277"/>
        <end position="290"/>
    </location>
</feature>
<dbReference type="PANTHER" id="PTHR10026">
    <property type="entry name" value="CYCLIN"/>
    <property type="match status" value="1"/>
</dbReference>
<evidence type="ECO:0000256" key="3">
    <source>
        <dbReference type="RuleBase" id="RU000383"/>
    </source>
</evidence>
<dbReference type="InterPro" id="IPR013763">
    <property type="entry name" value="Cyclin-like_dom"/>
</dbReference>
<dbReference type="SMART" id="SM00385">
    <property type="entry name" value="CYCLIN"/>
    <property type="match status" value="1"/>
</dbReference>
<accession>A0AAN6RWQ2</accession>
<evidence type="ECO:0000256" key="1">
    <source>
        <dbReference type="ARBA" id="ARBA00008638"/>
    </source>
</evidence>
<evidence type="ECO:0000313" key="6">
    <source>
        <dbReference type="EMBL" id="KAK3904941.1"/>
    </source>
</evidence>
<organism evidence="6 7">
    <name type="scientific">Staphylotrichum tortipilum</name>
    <dbReference type="NCBI Taxonomy" id="2831512"/>
    <lineage>
        <taxon>Eukaryota</taxon>
        <taxon>Fungi</taxon>
        <taxon>Dikarya</taxon>
        <taxon>Ascomycota</taxon>
        <taxon>Pezizomycotina</taxon>
        <taxon>Sordariomycetes</taxon>
        <taxon>Sordariomycetidae</taxon>
        <taxon>Sordariales</taxon>
        <taxon>Chaetomiaceae</taxon>
        <taxon>Staphylotrichum</taxon>
    </lineage>
</organism>
<dbReference type="InterPro" id="IPR006671">
    <property type="entry name" value="Cyclin_N"/>
</dbReference>
<gene>
    <name evidence="6" type="ORF">C8A05DRAFT_31243</name>
</gene>